<evidence type="ECO:0000259" key="1">
    <source>
        <dbReference type="Pfam" id="PF04480"/>
    </source>
</evidence>
<protein>
    <submittedName>
        <fullName evidence="3">DUF559 domain-containing protein</fullName>
    </submittedName>
</protein>
<keyword evidence="4" id="KW-1185">Reference proteome</keyword>
<feature type="domain" description="AbiEi antitoxin N-terminal" evidence="2">
    <location>
        <begin position="5"/>
        <end position="45"/>
    </location>
</feature>
<proteinExistence type="predicted"/>
<evidence type="ECO:0000313" key="4">
    <source>
        <dbReference type="Proteomes" id="UP000505377"/>
    </source>
</evidence>
<organism evidence="3 4">
    <name type="scientific">Pseudonocardia broussonetiae</name>
    <dbReference type="NCBI Taxonomy" id="2736640"/>
    <lineage>
        <taxon>Bacteria</taxon>
        <taxon>Bacillati</taxon>
        <taxon>Actinomycetota</taxon>
        <taxon>Actinomycetes</taxon>
        <taxon>Pseudonocardiales</taxon>
        <taxon>Pseudonocardiaceae</taxon>
        <taxon>Pseudonocardia</taxon>
    </lineage>
</organism>
<dbReference type="KEGG" id="pbro:HOP40_17390"/>
<dbReference type="AlphaFoldDB" id="A0A6M6JJN0"/>
<accession>A0A6M6JJN0</accession>
<dbReference type="Proteomes" id="UP000505377">
    <property type="component" value="Chromosome"/>
</dbReference>
<dbReference type="Gene3D" id="3.40.960.10">
    <property type="entry name" value="VSR Endonuclease"/>
    <property type="match status" value="1"/>
</dbReference>
<dbReference type="Pfam" id="PF04480">
    <property type="entry name" value="DUF559"/>
    <property type="match status" value="1"/>
</dbReference>
<dbReference type="InterPro" id="IPR025159">
    <property type="entry name" value="AbiEi_N"/>
</dbReference>
<dbReference type="SUPFAM" id="SSF52980">
    <property type="entry name" value="Restriction endonuclease-like"/>
    <property type="match status" value="1"/>
</dbReference>
<dbReference type="RefSeq" id="WP_172159888.1">
    <property type="nucleotide sequence ID" value="NZ_CP053564.1"/>
</dbReference>
<dbReference type="EMBL" id="CP053564">
    <property type="protein sequence ID" value="QJY47363.1"/>
    <property type="molecule type" value="Genomic_DNA"/>
</dbReference>
<dbReference type="InterPro" id="IPR011335">
    <property type="entry name" value="Restrct_endonuc-II-like"/>
</dbReference>
<dbReference type="InterPro" id="IPR007569">
    <property type="entry name" value="DUF559"/>
</dbReference>
<name>A0A6M6JJN0_9PSEU</name>
<evidence type="ECO:0000259" key="2">
    <source>
        <dbReference type="Pfam" id="PF13338"/>
    </source>
</evidence>
<reference evidence="3 4" key="1">
    <citation type="submission" date="2020-05" db="EMBL/GenBank/DDBJ databases">
        <authorList>
            <person name="Mo P."/>
        </authorList>
    </citation>
    <scope>NUCLEOTIDE SEQUENCE [LARGE SCALE GENOMIC DNA]</scope>
    <source>
        <strain evidence="3 4">Gen01</strain>
    </source>
</reference>
<feature type="domain" description="DUF559" evidence="1">
    <location>
        <begin position="190"/>
        <end position="287"/>
    </location>
</feature>
<dbReference type="Pfam" id="PF13338">
    <property type="entry name" value="AbiEi_4"/>
    <property type="match status" value="1"/>
</dbReference>
<sequence length="291" mass="31686">MRNRRVHDLLARQDGLITLAQAADRGMSAATVQRLVRSGEWLRLAPRVFLAAGHPPTDAVRVRVVGLWAGADSAVHGQAAAWWHGMGVPAPSEVGVTVPRRRAPVAPAGARVRRRDLNPADRMLDRGLWLTAEPLTALETAISVAEGSVFLDRALQRHVRFPAVYAAYCRNLGAEGSAAIAAMLTAAADRADSAAERLMIALLRGAGLGGWEHGAPFGRWTIDFAFHEAKLAIEVDGWAWHVDVARFRADRHKGNALHRGGWDLLRFTWHDLDQRPGYVLAEVRAALRAAA</sequence>
<evidence type="ECO:0000313" key="3">
    <source>
        <dbReference type="EMBL" id="QJY47363.1"/>
    </source>
</evidence>
<gene>
    <name evidence="3" type="ORF">HOP40_17390</name>
</gene>